<dbReference type="Gene3D" id="1.25.40.10">
    <property type="entry name" value="Tetratricopeptide repeat domain"/>
    <property type="match status" value="1"/>
</dbReference>
<evidence type="ECO:0000313" key="2">
    <source>
        <dbReference type="Proteomes" id="UP000275772"/>
    </source>
</evidence>
<name>A0A383UNE0_BLUHO</name>
<dbReference type="EMBL" id="UNSH01000036">
    <property type="protein sequence ID" value="SZF01309.1"/>
    <property type="molecule type" value="Genomic_DNA"/>
</dbReference>
<dbReference type="PANTHER" id="PTHR28142:SF1">
    <property type="entry name" value="MITOCHONDRIAL INNER MEMBRANE I-AAA PROTEASE SUPERCOMPLEX SUBUNIT MGR3-RELATED"/>
    <property type="match status" value="1"/>
</dbReference>
<sequence length="418" mass="47649">MLSRRFKILTRPFPLPIKAHHTETLRFPKCALPTLSRPSSQHKYNSRSSKWPGRNAWESFKILFKSSPILMPTALILMVISSGILLWSNKYYSDYIIGAFVKFPEPVAKQLRKALYYTNIELTPSLAIKYYKEALRLAEEHGLDRFSDETIGIKVQIALLFEKCQKYHKAIEVLEAIRNDNLKWLDVVGFKEGWLGKRNKVLQKTVQISVKLGDLYGNQFVLEPELAEERVTWAVEQTLNEQERRERAGIVEDEGPWFDEEQIGAQFETLAHMHEEKNRHYLSAPLFLQALNLSPPKSCHTVILMNNLSTSLAQQLPPSNFPEGPTTREALISNAIAWAEKAVSLANKIQPPERNEECDTGCAVATHNMGEFSEMRGDYKGAENHYKQAAYLAKKIGFKEGLKNSEMALKRIKAIGTT</sequence>
<accession>A0A383UNE0</accession>
<dbReference type="GO" id="GO:0031942">
    <property type="term" value="C:i-AAA complex"/>
    <property type="evidence" value="ECO:0007669"/>
    <property type="project" value="TreeGrafter"/>
</dbReference>
<organism evidence="1 2">
    <name type="scientific">Blumeria hordei</name>
    <name type="common">Barley powdery mildew</name>
    <name type="synonym">Blumeria graminis f. sp. hordei</name>
    <dbReference type="NCBI Taxonomy" id="2867405"/>
    <lineage>
        <taxon>Eukaryota</taxon>
        <taxon>Fungi</taxon>
        <taxon>Dikarya</taxon>
        <taxon>Ascomycota</taxon>
        <taxon>Pezizomycotina</taxon>
        <taxon>Leotiomycetes</taxon>
        <taxon>Erysiphales</taxon>
        <taxon>Erysiphaceae</taxon>
        <taxon>Blumeria</taxon>
    </lineage>
</organism>
<proteinExistence type="predicted"/>
<gene>
    <name evidence="1" type="ORF">BLGHR1_12070</name>
</gene>
<evidence type="ECO:0008006" key="3">
    <source>
        <dbReference type="Google" id="ProtNLM"/>
    </source>
</evidence>
<dbReference type="VEuPathDB" id="FungiDB:BLGHR1_12070"/>
<dbReference type="GO" id="GO:0051787">
    <property type="term" value="F:misfolded protein binding"/>
    <property type="evidence" value="ECO:0007669"/>
    <property type="project" value="TreeGrafter"/>
</dbReference>
<dbReference type="PANTHER" id="PTHR28142">
    <property type="entry name" value="MITOCHONDRIAL INNER MEMBRANE I-AAA PROTEASE SUPERCOMPLEX SUBUNIT MGR3-RELATED"/>
    <property type="match status" value="1"/>
</dbReference>
<dbReference type="SUPFAM" id="SSF48452">
    <property type="entry name" value="TPR-like"/>
    <property type="match status" value="1"/>
</dbReference>
<dbReference type="InterPro" id="IPR040201">
    <property type="entry name" value="Mrg3-like"/>
</dbReference>
<evidence type="ECO:0000313" key="1">
    <source>
        <dbReference type="EMBL" id="SZF01309.1"/>
    </source>
</evidence>
<reference evidence="1 2" key="1">
    <citation type="submission" date="2017-11" db="EMBL/GenBank/DDBJ databases">
        <authorList>
            <person name="Kracher B."/>
        </authorList>
    </citation>
    <scope>NUCLEOTIDE SEQUENCE [LARGE SCALE GENOMIC DNA]</scope>
    <source>
        <strain evidence="1 2">RACE1</strain>
    </source>
</reference>
<dbReference type="CDD" id="cd24145">
    <property type="entry name" value="Mgr3-like"/>
    <property type="match status" value="1"/>
</dbReference>
<dbReference type="GO" id="GO:0006515">
    <property type="term" value="P:protein quality control for misfolded or incompletely synthesized proteins"/>
    <property type="evidence" value="ECO:0007669"/>
    <property type="project" value="TreeGrafter"/>
</dbReference>
<dbReference type="InterPro" id="IPR011990">
    <property type="entry name" value="TPR-like_helical_dom_sf"/>
</dbReference>
<dbReference type="Proteomes" id="UP000275772">
    <property type="component" value="Unassembled WGS sequence"/>
</dbReference>
<dbReference type="AlphaFoldDB" id="A0A383UNE0"/>
<protein>
    <recommendedName>
        <fullName evidence="3">TPR domain-containing protein</fullName>
    </recommendedName>
</protein>